<dbReference type="AlphaFoldDB" id="A0AA36GLX9"/>
<reference evidence="1" key="1">
    <citation type="submission" date="2023-07" db="EMBL/GenBank/DDBJ databases">
        <authorList>
            <consortium name="CYATHOMIX"/>
        </authorList>
    </citation>
    <scope>NUCLEOTIDE SEQUENCE</scope>
    <source>
        <strain evidence="1">N/A</strain>
    </source>
</reference>
<proteinExistence type="predicted"/>
<dbReference type="Pfam" id="PF17618">
    <property type="entry name" value="SL4P"/>
    <property type="match status" value="1"/>
</dbReference>
<dbReference type="EMBL" id="CATQJL010000112">
    <property type="protein sequence ID" value="CAJ0594527.1"/>
    <property type="molecule type" value="Genomic_DNA"/>
</dbReference>
<gene>
    <name evidence="1" type="ORF">CYNAS_LOCUS6510</name>
</gene>
<name>A0AA36GLX9_CYLNA</name>
<evidence type="ECO:0008006" key="3">
    <source>
        <dbReference type="Google" id="ProtNLM"/>
    </source>
</evidence>
<organism evidence="1 2">
    <name type="scientific">Cylicocyclus nassatus</name>
    <name type="common">Nematode worm</name>
    <dbReference type="NCBI Taxonomy" id="53992"/>
    <lineage>
        <taxon>Eukaryota</taxon>
        <taxon>Metazoa</taxon>
        <taxon>Ecdysozoa</taxon>
        <taxon>Nematoda</taxon>
        <taxon>Chromadorea</taxon>
        <taxon>Rhabditida</taxon>
        <taxon>Rhabditina</taxon>
        <taxon>Rhabditomorpha</taxon>
        <taxon>Strongyloidea</taxon>
        <taxon>Strongylidae</taxon>
        <taxon>Cylicocyclus</taxon>
    </lineage>
</organism>
<dbReference type="InterPro" id="IPR035127">
    <property type="entry name" value="SL4P"/>
</dbReference>
<comment type="caution">
    <text evidence="1">The sequence shown here is derived from an EMBL/GenBank/DDBJ whole genome shotgun (WGS) entry which is preliminary data.</text>
</comment>
<sequence>MCSPCNRPPTTDERTVTFKIFRDTVPRFTITYKDKKDLYDAFKKKISELDFNVGSIYYVDFDGDQSIISNADELYNASRGNDTVKLLARVDDDDVICCSDDGSESEIVTAAHGARAAALALEVAVAPAASRARTAVLDPAPEVVTVRIRMIPVTDIMVLLVLEVMATAVAALVRPVGADPALTTMDPMDHADLGECHFHRLEDHSLACAIPSAIAHTGTDHGTFPTSNAVTDIIMDGDQVAAHGLSGDVRHAECYIGSKSFST</sequence>
<evidence type="ECO:0000313" key="1">
    <source>
        <dbReference type="EMBL" id="CAJ0594527.1"/>
    </source>
</evidence>
<keyword evidence="2" id="KW-1185">Reference proteome</keyword>
<dbReference type="Proteomes" id="UP001176961">
    <property type="component" value="Unassembled WGS sequence"/>
</dbReference>
<protein>
    <recommendedName>
        <fullName evidence="3">PB1 domain-containing protein</fullName>
    </recommendedName>
</protein>
<accession>A0AA36GLX9</accession>
<evidence type="ECO:0000313" key="2">
    <source>
        <dbReference type="Proteomes" id="UP001176961"/>
    </source>
</evidence>